<evidence type="ECO:0000313" key="1">
    <source>
        <dbReference type="EMBL" id="KAH3841549.1"/>
    </source>
</evidence>
<dbReference type="EMBL" id="JAIWYP010000004">
    <property type="protein sequence ID" value="KAH3841549.1"/>
    <property type="molecule type" value="Genomic_DNA"/>
</dbReference>
<gene>
    <name evidence="1" type="ORF">DPMN_115015</name>
</gene>
<name>A0A9D4KLA6_DREPO</name>
<evidence type="ECO:0000313" key="2">
    <source>
        <dbReference type="Proteomes" id="UP000828390"/>
    </source>
</evidence>
<proteinExistence type="predicted"/>
<reference evidence="1" key="1">
    <citation type="journal article" date="2019" name="bioRxiv">
        <title>The Genome of the Zebra Mussel, Dreissena polymorpha: A Resource for Invasive Species Research.</title>
        <authorList>
            <person name="McCartney M.A."/>
            <person name="Auch B."/>
            <person name="Kono T."/>
            <person name="Mallez S."/>
            <person name="Zhang Y."/>
            <person name="Obille A."/>
            <person name="Becker A."/>
            <person name="Abrahante J.E."/>
            <person name="Garbe J."/>
            <person name="Badalamenti J.P."/>
            <person name="Herman A."/>
            <person name="Mangelson H."/>
            <person name="Liachko I."/>
            <person name="Sullivan S."/>
            <person name="Sone E.D."/>
            <person name="Koren S."/>
            <person name="Silverstein K.A.T."/>
            <person name="Beckman K.B."/>
            <person name="Gohl D.M."/>
        </authorList>
    </citation>
    <scope>NUCLEOTIDE SEQUENCE</scope>
    <source>
        <strain evidence="1">Duluth1</strain>
        <tissue evidence="1">Whole animal</tissue>
    </source>
</reference>
<dbReference type="AlphaFoldDB" id="A0A9D4KLA6"/>
<protein>
    <submittedName>
        <fullName evidence="1">Uncharacterized protein</fullName>
    </submittedName>
</protein>
<sequence>MFLTPPTTRYLAPEHMPIGYLPVFGNMGSTENHLLAQTSGLLQRFPPSLSYAEAAYRYHHQQSMMSLKSDWSPGVIAK</sequence>
<accession>A0A9D4KLA6</accession>
<reference evidence="1" key="2">
    <citation type="submission" date="2020-11" db="EMBL/GenBank/DDBJ databases">
        <authorList>
            <person name="McCartney M.A."/>
            <person name="Auch B."/>
            <person name="Kono T."/>
            <person name="Mallez S."/>
            <person name="Becker A."/>
            <person name="Gohl D.M."/>
            <person name="Silverstein K.A.T."/>
            <person name="Koren S."/>
            <person name="Bechman K.B."/>
            <person name="Herman A."/>
            <person name="Abrahante J.E."/>
            <person name="Garbe J."/>
        </authorList>
    </citation>
    <scope>NUCLEOTIDE SEQUENCE</scope>
    <source>
        <strain evidence="1">Duluth1</strain>
        <tissue evidence="1">Whole animal</tissue>
    </source>
</reference>
<dbReference type="Proteomes" id="UP000828390">
    <property type="component" value="Unassembled WGS sequence"/>
</dbReference>
<comment type="caution">
    <text evidence="1">The sequence shown here is derived from an EMBL/GenBank/DDBJ whole genome shotgun (WGS) entry which is preliminary data.</text>
</comment>
<keyword evidence="2" id="KW-1185">Reference proteome</keyword>
<organism evidence="1 2">
    <name type="scientific">Dreissena polymorpha</name>
    <name type="common">Zebra mussel</name>
    <name type="synonym">Mytilus polymorpha</name>
    <dbReference type="NCBI Taxonomy" id="45954"/>
    <lineage>
        <taxon>Eukaryota</taxon>
        <taxon>Metazoa</taxon>
        <taxon>Spiralia</taxon>
        <taxon>Lophotrochozoa</taxon>
        <taxon>Mollusca</taxon>
        <taxon>Bivalvia</taxon>
        <taxon>Autobranchia</taxon>
        <taxon>Heteroconchia</taxon>
        <taxon>Euheterodonta</taxon>
        <taxon>Imparidentia</taxon>
        <taxon>Neoheterodontei</taxon>
        <taxon>Myida</taxon>
        <taxon>Dreissenoidea</taxon>
        <taxon>Dreissenidae</taxon>
        <taxon>Dreissena</taxon>
    </lineage>
</organism>